<feature type="compositionally biased region" description="Polar residues" evidence="1">
    <location>
        <begin position="1"/>
        <end position="21"/>
    </location>
</feature>
<proteinExistence type="predicted"/>
<feature type="region of interest" description="Disordered" evidence="1">
    <location>
        <begin position="1"/>
        <end position="22"/>
    </location>
</feature>
<organism evidence="2 3">
    <name type="scientific">Cupriavidus taiwanensis</name>
    <dbReference type="NCBI Taxonomy" id="164546"/>
    <lineage>
        <taxon>Bacteria</taxon>
        <taxon>Pseudomonadati</taxon>
        <taxon>Pseudomonadota</taxon>
        <taxon>Betaproteobacteria</taxon>
        <taxon>Burkholderiales</taxon>
        <taxon>Burkholderiaceae</taxon>
        <taxon>Cupriavidus</taxon>
    </lineage>
</organism>
<gene>
    <name evidence="2" type="primary">kpsS</name>
    <name evidence="2" type="ORF">CBM2594_B50384</name>
</gene>
<evidence type="ECO:0000256" key="1">
    <source>
        <dbReference type="SAM" id="MobiDB-lite"/>
    </source>
</evidence>
<name>A0A7Z7NPC3_9BURK</name>
<dbReference type="CDD" id="cd16441">
    <property type="entry name" value="beta_Kdo_transferase_KpsS"/>
    <property type="match status" value="1"/>
</dbReference>
<reference evidence="2 3" key="1">
    <citation type="submission" date="2018-01" db="EMBL/GenBank/DDBJ databases">
        <authorList>
            <person name="Clerissi C."/>
        </authorList>
    </citation>
    <scope>NUCLEOTIDE SEQUENCE [LARGE SCALE GENOMIC DNA]</scope>
    <source>
        <strain evidence="2">Cupriavidus taiwanensis STM 6021</strain>
    </source>
</reference>
<protein>
    <submittedName>
        <fullName evidence="2">Capsule polysaccharide export protein</fullName>
    </submittedName>
</protein>
<dbReference type="Proteomes" id="UP000257139">
    <property type="component" value="Chromosome CBM2594_b"/>
</dbReference>
<dbReference type="EMBL" id="LT978514">
    <property type="protein sequence ID" value="SPC23143.1"/>
    <property type="molecule type" value="Genomic_DNA"/>
</dbReference>
<evidence type="ECO:0000313" key="3">
    <source>
        <dbReference type="Proteomes" id="UP000257139"/>
    </source>
</evidence>
<accession>A0A7Z7NPC3</accession>
<dbReference type="InterPro" id="IPR007833">
    <property type="entry name" value="Capsule_polysaccharide_synth"/>
</dbReference>
<evidence type="ECO:0000313" key="2">
    <source>
        <dbReference type="EMBL" id="SPC23143.1"/>
    </source>
</evidence>
<sequence length="475" mass="53434">MLSFRESSGSTDRPGLSQGSGVATRHDAIVPVATEPASLGQLVRHRRILLLQGPNGPFFARLRDLLTAKGCDVIKVNFNGGDDLFYRRGDVVRFVRPMVLWESTLRNLVAERRIDAIVVFGTSRRHHRIAASVADAQGIAFWAFEEGYVRPDYITLECGGVNADSPLAALAIETIPNVGAAGQPRKFRHGFRKMALYSFWYFAVGMARAGHYPHYQHHKPFGVHELAQWMRAAYRKQVYRWQERPLRERLLASDHPHFFLAPLQVYNDSQIQVHSPWRRIEDFIEWTAHSFAAHAPAESMLVFKHHPMDRGHTHYGALIAACAERFGAVGRIAYIHDAHLPSLLHRCMGLVTVNSTTGLQALFHRVPVIALGRCFYAKPGLTYQGTLDAFWTDPGAVDMRVYTRFRNYVVRVSQINSSFYADDMLVPGAERCRKERQRRKLVRLLIAAGLIAADAYSGPWNIGSAVNVLATLLVG</sequence>
<dbReference type="GO" id="GO:0000271">
    <property type="term" value="P:polysaccharide biosynthetic process"/>
    <property type="evidence" value="ECO:0007669"/>
    <property type="project" value="InterPro"/>
</dbReference>
<dbReference type="AlphaFoldDB" id="A0A7Z7NPC3"/>
<dbReference type="GO" id="GO:0015774">
    <property type="term" value="P:polysaccharide transport"/>
    <property type="evidence" value="ECO:0007669"/>
    <property type="project" value="InterPro"/>
</dbReference>
<dbReference type="Pfam" id="PF05159">
    <property type="entry name" value="Capsule_synth"/>
    <property type="match status" value="1"/>
</dbReference>